<name>A0A448WSN3_9PLAT</name>
<comment type="caution">
    <text evidence="1">The sequence shown here is derived from an EMBL/GenBank/DDBJ whole genome shotgun (WGS) entry which is preliminary data.</text>
</comment>
<accession>A0A448WSN3</accession>
<organism evidence="1 2">
    <name type="scientific">Protopolystoma xenopodis</name>
    <dbReference type="NCBI Taxonomy" id="117903"/>
    <lineage>
        <taxon>Eukaryota</taxon>
        <taxon>Metazoa</taxon>
        <taxon>Spiralia</taxon>
        <taxon>Lophotrochozoa</taxon>
        <taxon>Platyhelminthes</taxon>
        <taxon>Monogenea</taxon>
        <taxon>Polyopisthocotylea</taxon>
        <taxon>Polystomatidea</taxon>
        <taxon>Polystomatidae</taxon>
        <taxon>Protopolystoma</taxon>
    </lineage>
</organism>
<dbReference type="EMBL" id="CAAALY010040796">
    <property type="protein sequence ID" value="VEL19258.1"/>
    <property type="molecule type" value="Genomic_DNA"/>
</dbReference>
<gene>
    <name evidence="1" type="ORF">PXEA_LOCUS12698</name>
</gene>
<keyword evidence="2" id="KW-1185">Reference proteome</keyword>
<dbReference type="AlphaFoldDB" id="A0A448WSN3"/>
<proteinExistence type="predicted"/>
<reference evidence="1" key="1">
    <citation type="submission" date="2018-11" db="EMBL/GenBank/DDBJ databases">
        <authorList>
            <consortium name="Pathogen Informatics"/>
        </authorList>
    </citation>
    <scope>NUCLEOTIDE SEQUENCE</scope>
</reference>
<evidence type="ECO:0000313" key="1">
    <source>
        <dbReference type="EMBL" id="VEL19258.1"/>
    </source>
</evidence>
<dbReference type="Proteomes" id="UP000784294">
    <property type="component" value="Unassembled WGS sequence"/>
</dbReference>
<protein>
    <submittedName>
        <fullName evidence="1">Uncharacterized protein</fullName>
    </submittedName>
</protein>
<sequence length="172" mass="18786">MYIKGNSLTINDAFAQLSFIVLDTINSISARIVCGLAAPASRNRQAHFSSPFVDATPVPSSALALAIRSTQVPEPLSGMVKDVVTRTQALERSYANLLQTARVVKASDNQLEPQLVFTAKCGAGQPNFMGVLSPSITSQHTRKHEEREKRKVRVEYKLRIADAQNISIIAHV</sequence>
<evidence type="ECO:0000313" key="2">
    <source>
        <dbReference type="Proteomes" id="UP000784294"/>
    </source>
</evidence>